<dbReference type="AlphaFoldDB" id="A0A6A6JJ74"/>
<dbReference type="GO" id="GO:0051301">
    <property type="term" value="P:cell division"/>
    <property type="evidence" value="ECO:0007669"/>
    <property type="project" value="UniProtKB-KW"/>
</dbReference>
<keyword evidence="3" id="KW-0158">Chromosome</keyword>
<dbReference type="PANTHER" id="PTHR14418:SF5">
    <property type="entry name" value="CONDENSIN COMPLEX SUBUNIT 3"/>
    <property type="match status" value="1"/>
</dbReference>
<dbReference type="OrthoDB" id="27187at2759"/>
<feature type="compositionally biased region" description="Acidic residues" evidence="8">
    <location>
        <begin position="1008"/>
        <end position="1018"/>
    </location>
</feature>
<evidence type="ECO:0000256" key="5">
    <source>
        <dbReference type="ARBA" id="ARBA00022776"/>
    </source>
</evidence>
<dbReference type="Gene3D" id="1.25.10.10">
    <property type="entry name" value="Leucine-rich Repeat Variant"/>
    <property type="match status" value="2"/>
</dbReference>
<feature type="region of interest" description="Disordered" evidence="8">
    <location>
        <begin position="575"/>
        <end position="616"/>
    </location>
</feature>
<feature type="compositionally biased region" description="Acidic residues" evidence="8">
    <location>
        <begin position="1120"/>
        <end position="1132"/>
    </location>
</feature>
<evidence type="ECO:0000256" key="2">
    <source>
        <dbReference type="ARBA" id="ARBA00006533"/>
    </source>
</evidence>
<dbReference type="Pfam" id="PF12719">
    <property type="entry name" value="Cnd3"/>
    <property type="match status" value="1"/>
</dbReference>
<keyword evidence="11" id="KW-1185">Reference proteome</keyword>
<name>A0A6A6JJ74_WESOR</name>
<evidence type="ECO:0000256" key="1">
    <source>
        <dbReference type="ARBA" id="ARBA00004286"/>
    </source>
</evidence>
<feature type="compositionally biased region" description="Basic residues" evidence="8">
    <location>
        <begin position="1100"/>
        <end position="1114"/>
    </location>
</feature>
<dbReference type="EMBL" id="ML986493">
    <property type="protein sequence ID" value="KAF2276527.1"/>
    <property type="molecule type" value="Genomic_DNA"/>
</dbReference>
<reference evidence="10" key="1">
    <citation type="journal article" date="2020" name="Stud. Mycol.">
        <title>101 Dothideomycetes genomes: a test case for predicting lifestyles and emergence of pathogens.</title>
        <authorList>
            <person name="Haridas S."/>
            <person name="Albert R."/>
            <person name="Binder M."/>
            <person name="Bloem J."/>
            <person name="Labutti K."/>
            <person name="Salamov A."/>
            <person name="Andreopoulos B."/>
            <person name="Baker S."/>
            <person name="Barry K."/>
            <person name="Bills G."/>
            <person name="Bluhm B."/>
            <person name="Cannon C."/>
            <person name="Castanera R."/>
            <person name="Culley D."/>
            <person name="Daum C."/>
            <person name="Ezra D."/>
            <person name="Gonzalez J."/>
            <person name="Henrissat B."/>
            <person name="Kuo A."/>
            <person name="Liang C."/>
            <person name="Lipzen A."/>
            <person name="Lutzoni F."/>
            <person name="Magnuson J."/>
            <person name="Mondo S."/>
            <person name="Nolan M."/>
            <person name="Ohm R."/>
            <person name="Pangilinan J."/>
            <person name="Park H.-J."/>
            <person name="Ramirez L."/>
            <person name="Alfaro M."/>
            <person name="Sun H."/>
            <person name="Tritt A."/>
            <person name="Yoshinaga Y."/>
            <person name="Zwiers L.-H."/>
            <person name="Turgeon B."/>
            <person name="Goodwin S."/>
            <person name="Spatafora J."/>
            <person name="Crous P."/>
            <person name="Grigoriev I."/>
        </authorList>
    </citation>
    <scope>NUCLEOTIDE SEQUENCE</scope>
    <source>
        <strain evidence="10">CBS 379.55</strain>
    </source>
</reference>
<evidence type="ECO:0000313" key="10">
    <source>
        <dbReference type="EMBL" id="KAF2276527.1"/>
    </source>
</evidence>
<feature type="compositionally biased region" description="Low complexity" evidence="8">
    <location>
        <begin position="1031"/>
        <end position="1047"/>
    </location>
</feature>
<comment type="subcellular location">
    <subcellularLocation>
        <location evidence="1">Chromosome</location>
    </subcellularLocation>
</comment>
<feature type="compositionally biased region" description="Acidic residues" evidence="8">
    <location>
        <begin position="1083"/>
        <end position="1093"/>
    </location>
</feature>
<dbReference type="GO" id="GO:0007076">
    <property type="term" value="P:mitotic chromosome condensation"/>
    <property type="evidence" value="ECO:0007669"/>
    <property type="project" value="InterPro"/>
</dbReference>
<dbReference type="InterPro" id="IPR025977">
    <property type="entry name" value="Cnd3_C"/>
</dbReference>
<keyword evidence="4" id="KW-0132">Cell division</keyword>
<evidence type="ECO:0000256" key="8">
    <source>
        <dbReference type="SAM" id="MobiDB-lite"/>
    </source>
</evidence>
<dbReference type="Proteomes" id="UP000800097">
    <property type="component" value="Unassembled WGS sequence"/>
</dbReference>
<evidence type="ECO:0000256" key="6">
    <source>
        <dbReference type="ARBA" id="ARBA00023067"/>
    </source>
</evidence>
<feature type="compositionally biased region" description="Acidic residues" evidence="8">
    <location>
        <begin position="1048"/>
        <end position="1068"/>
    </location>
</feature>
<evidence type="ECO:0000256" key="7">
    <source>
        <dbReference type="ARBA" id="ARBA00023306"/>
    </source>
</evidence>
<dbReference type="GO" id="GO:0000796">
    <property type="term" value="C:condensin complex"/>
    <property type="evidence" value="ECO:0007669"/>
    <property type="project" value="InterPro"/>
</dbReference>
<dbReference type="RefSeq" id="XP_033654066.1">
    <property type="nucleotide sequence ID" value="XM_033801584.1"/>
</dbReference>
<evidence type="ECO:0000313" key="11">
    <source>
        <dbReference type="Proteomes" id="UP000800097"/>
    </source>
</evidence>
<feature type="region of interest" description="Disordered" evidence="8">
    <location>
        <begin position="1004"/>
        <end position="1132"/>
    </location>
</feature>
<dbReference type="InterPro" id="IPR011989">
    <property type="entry name" value="ARM-like"/>
</dbReference>
<dbReference type="GO" id="GO:0000793">
    <property type="term" value="C:condensed chromosome"/>
    <property type="evidence" value="ECO:0007669"/>
    <property type="project" value="TreeGrafter"/>
</dbReference>
<accession>A0A6A6JJ74</accession>
<keyword evidence="5" id="KW-0498">Mitosis</keyword>
<organism evidence="10 11">
    <name type="scientific">Westerdykella ornata</name>
    <dbReference type="NCBI Taxonomy" id="318751"/>
    <lineage>
        <taxon>Eukaryota</taxon>
        <taxon>Fungi</taxon>
        <taxon>Dikarya</taxon>
        <taxon>Ascomycota</taxon>
        <taxon>Pezizomycotina</taxon>
        <taxon>Dothideomycetes</taxon>
        <taxon>Pleosporomycetidae</taxon>
        <taxon>Pleosporales</taxon>
        <taxon>Sporormiaceae</taxon>
        <taxon>Westerdykella</taxon>
    </lineage>
</organism>
<dbReference type="SUPFAM" id="SSF48371">
    <property type="entry name" value="ARM repeat"/>
    <property type="match status" value="1"/>
</dbReference>
<sequence>MPGRVGRRSAATSEETTSRRTATRTRRTAAALAPRDEGPETLLRKQIAKFFSDAQHGEETHKKLVSGMRNVQEAVCYESGHVNPKYKQFGDFSEEDFNEEVKRCVYRLLEIKKSEKAGDRIRAFLVEFLKTAIQKDYEALAGAQAEEVLDSPSTRLKSEIQNILLDSMGSKDKIVRFRATETLARLITDIEDELIEDDYYKCRRALMRRLEDKEASIRVQAAIGFGTLATRYEDQDGSDAEDDDRAGGLFRLLTVMQQDPSAEVRRAILLNLPLDDPRTRPYMIERARDSDVTMRRLVYKRLLPALGDFRQLKMAERDKVIRWGLRDRDVGVQQATARLLCEHWIRVCEQTEPGETGVAVESENRGLLKRAALIEFCKQIRILRTGLEGGMAHDAMKALWAGRPDYLHDITFRDQEFWNDLTLEKVFVMRTFTDYCSNSEDEAVQDLRDTKMPELTAVGSVLQKWLQALVEESRRTSKMPEVDEQTLKELDALEFLVVQLLHIVLGLDLNDRVGGKQIYHLIQGPLERWDIADSCTELMVDILHRVCDSRKDFIDIIKKSIEEVRDSVNDIHDEKVGDNDVVMSDHDDESFHSAQSEASDDTAIPSSPRAQQPPEMKDNVQELLARMKCLHLVGCMMKHVSLKVLKEPKTRDFVFETLKGDILNDLVAPSMSRKLPSVRASALPCLAHFGFLQKNLAESNMVVMAHAFDKGDVDLQIAAIRALTDWAAVYRDLFANNPQKADPNNKWLLPEDVYLQGFASEEPEIRFEACKAAFKLLLPYHSPFDEEFTQQILFEFVIGYFNPQNANDTGLRQALVYGLSSYCHSRTERALLFSRLVPTVVRKLVQLIENELDDDEKEDMTPWPKVTEILASWTDARLVYGKRDTALGAAEDPHTNLAALILERVRKSTCTGVELKVLMSLLTKLYISPAPPQSAAGEVFPDAGEDRELLETLYELVTEAVEEGMAPDAVSRNYLKRLETGLKKRLVEVEGAVEEVTKGVTSIKVEDQTEQAEEDEEQEKTVAQSGRRSAEATTTAEGEGEVTTTTVEAEDEEDEEKREKEDEEEEDTFIAGMQGESTRMPLFEEDEAEDDDTVRDLSRASRRTPRRAASRRHTAVTESDIIDELLESELEE</sequence>
<feature type="domain" description="Nuclear condensin complex subunit 3 C-terminal" evidence="9">
    <location>
        <begin position="628"/>
        <end position="927"/>
    </location>
</feature>
<dbReference type="InterPro" id="IPR027165">
    <property type="entry name" value="CND3"/>
</dbReference>
<evidence type="ECO:0000259" key="9">
    <source>
        <dbReference type="Pfam" id="PF12719"/>
    </source>
</evidence>
<dbReference type="PANTHER" id="PTHR14418">
    <property type="entry name" value="CONDENSIN COMPLEX SUBUNIT 3-RELATED"/>
    <property type="match status" value="1"/>
</dbReference>
<dbReference type="GeneID" id="54554759"/>
<evidence type="ECO:0000256" key="4">
    <source>
        <dbReference type="ARBA" id="ARBA00022618"/>
    </source>
</evidence>
<keyword evidence="7" id="KW-0131">Cell cycle</keyword>
<protein>
    <recommendedName>
        <fullName evidence="9">Nuclear condensin complex subunit 3 C-terminal domain-containing protein</fullName>
    </recommendedName>
</protein>
<feature type="region of interest" description="Disordered" evidence="8">
    <location>
        <begin position="1"/>
        <end position="38"/>
    </location>
</feature>
<gene>
    <name evidence="10" type="ORF">EI97DRAFT_467200</name>
</gene>
<dbReference type="InterPro" id="IPR016024">
    <property type="entry name" value="ARM-type_fold"/>
</dbReference>
<keyword evidence="6" id="KW-0226">DNA condensation</keyword>
<comment type="similarity">
    <text evidence="2">Belongs to the CND3 (condensin subunit 3) family.</text>
</comment>
<proteinExistence type="inferred from homology"/>
<evidence type="ECO:0000256" key="3">
    <source>
        <dbReference type="ARBA" id="ARBA00022454"/>
    </source>
</evidence>
<feature type="compositionally biased region" description="Basic and acidic residues" evidence="8">
    <location>
        <begin position="575"/>
        <end position="591"/>
    </location>
</feature>